<organism evidence="1 2">
    <name type="scientific">Actinoplanes subglobosus</name>
    <dbReference type="NCBI Taxonomy" id="1547892"/>
    <lineage>
        <taxon>Bacteria</taxon>
        <taxon>Bacillati</taxon>
        <taxon>Actinomycetota</taxon>
        <taxon>Actinomycetes</taxon>
        <taxon>Micromonosporales</taxon>
        <taxon>Micromonosporaceae</taxon>
        <taxon>Actinoplanes</taxon>
    </lineage>
</organism>
<evidence type="ECO:0000313" key="1">
    <source>
        <dbReference type="EMBL" id="MFC4071571.1"/>
    </source>
</evidence>
<comment type="caution">
    <text evidence="1">The sequence shown here is derived from an EMBL/GenBank/DDBJ whole genome shotgun (WGS) entry which is preliminary data.</text>
</comment>
<name>A0ABV8J619_9ACTN</name>
<accession>A0ABV8J619</accession>
<gene>
    <name evidence="1" type="ORF">ACFO0C_42105</name>
</gene>
<sequence>MQRIQVTGTGIVVTSINEPQVSVFGKVMRPGYTDVTDLPWDEISHVTYSVLELPPDDELWPTIVIDLTYGEYLEVHETADGYAEALEELCRLSGVPATAGARIWPPPAG</sequence>
<evidence type="ECO:0000313" key="2">
    <source>
        <dbReference type="Proteomes" id="UP001595867"/>
    </source>
</evidence>
<protein>
    <submittedName>
        <fullName evidence="1">Uncharacterized protein</fullName>
    </submittedName>
</protein>
<dbReference type="EMBL" id="JBHSBL010000028">
    <property type="protein sequence ID" value="MFC4071571.1"/>
    <property type="molecule type" value="Genomic_DNA"/>
</dbReference>
<dbReference type="RefSeq" id="WP_378072444.1">
    <property type="nucleotide sequence ID" value="NZ_JBHSBL010000028.1"/>
</dbReference>
<dbReference type="Proteomes" id="UP001595867">
    <property type="component" value="Unassembled WGS sequence"/>
</dbReference>
<reference evidence="2" key="1">
    <citation type="journal article" date="2019" name="Int. J. Syst. Evol. Microbiol.">
        <title>The Global Catalogue of Microorganisms (GCM) 10K type strain sequencing project: providing services to taxonomists for standard genome sequencing and annotation.</title>
        <authorList>
            <consortium name="The Broad Institute Genomics Platform"/>
            <consortium name="The Broad Institute Genome Sequencing Center for Infectious Disease"/>
            <person name="Wu L."/>
            <person name="Ma J."/>
        </authorList>
    </citation>
    <scope>NUCLEOTIDE SEQUENCE [LARGE SCALE GENOMIC DNA]</scope>
    <source>
        <strain evidence="2">TBRC 5832</strain>
    </source>
</reference>
<proteinExistence type="predicted"/>
<keyword evidence="2" id="KW-1185">Reference proteome</keyword>